<dbReference type="InterPro" id="IPR013766">
    <property type="entry name" value="Thioredoxin_domain"/>
</dbReference>
<dbReference type="Proteomes" id="UP001165263">
    <property type="component" value="Unassembled WGS sequence"/>
</dbReference>
<keyword evidence="5" id="KW-1185">Reference proteome</keyword>
<feature type="signal peptide" evidence="2">
    <location>
        <begin position="1"/>
        <end position="18"/>
    </location>
</feature>
<protein>
    <submittedName>
        <fullName evidence="4">TlpA family protein disulfide reductase</fullName>
    </submittedName>
</protein>
<evidence type="ECO:0000256" key="1">
    <source>
        <dbReference type="ARBA" id="ARBA00023284"/>
    </source>
</evidence>
<comment type="caution">
    <text evidence="4">The sequence shown here is derived from an EMBL/GenBank/DDBJ whole genome shotgun (WGS) entry which is preliminary data.</text>
</comment>
<gene>
    <name evidence="4" type="ORF">NX786_24020</name>
</gene>
<dbReference type="PROSITE" id="PS00194">
    <property type="entry name" value="THIOREDOXIN_1"/>
    <property type="match status" value="1"/>
</dbReference>
<evidence type="ECO:0000313" key="4">
    <source>
        <dbReference type="EMBL" id="MCS0632403.1"/>
    </source>
</evidence>
<keyword evidence="2" id="KW-0732">Signal</keyword>
<dbReference type="CDD" id="cd02966">
    <property type="entry name" value="TlpA_like_family"/>
    <property type="match status" value="1"/>
</dbReference>
<feature type="domain" description="Thioredoxin" evidence="3">
    <location>
        <begin position="26"/>
        <end position="163"/>
    </location>
</feature>
<dbReference type="EMBL" id="JANUHC010000009">
    <property type="protein sequence ID" value="MCS0632403.1"/>
    <property type="molecule type" value="Genomic_DNA"/>
</dbReference>
<proteinExistence type="predicted"/>
<dbReference type="PANTHER" id="PTHR42852">
    <property type="entry name" value="THIOL:DISULFIDE INTERCHANGE PROTEIN DSBE"/>
    <property type="match status" value="1"/>
</dbReference>
<sequence length="175" mass="18991">MSTGLLFAALLSAGTAGAKDATLRPWPAGQPTPGLQVTGLDGQPWNLASLRGKVVVVNFWASWCGPCVDELPVLKALAGHDGVAVVGVNYKEPLDTIERFTMDHPLGYPVLRDRTGDAFKRWTPGVMPTTILVDRTGRARWRTVGEIPPDDTRLRAAIDALLAESQHRTPTKNRE</sequence>
<dbReference type="InterPro" id="IPR050553">
    <property type="entry name" value="Thioredoxin_ResA/DsbE_sf"/>
</dbReference>
<dbReference type="SUPFAM" id="SSF52833">
    <property type="entry name" value="Thioredoxin-like"/>
    <property type="match status" value="1"/>
</dbReference>
<accession>A0ABT2C4U0</accession>
<organism evidence="4 5">
    <name type="scientific">Telluria mixta</name>
    <dbReference type="NCBI Taxonomy" id="34071"/>
    <lineage>
        <taxon>Bacteria</taxon>
        <taxon>Pseudomonadati</taxon>
        <taxon>Pseudomonadota</taxon>
        <taxon>Betaproteobacteria</taxon>
        <taxon>Burkholderiales</taxon>
        <taxon>Oxalobacteraceae</taxon>
        <taxon>Telluria group</taxon>
        <taxon>Telluria</taxon>
    </lineage>
</organism>
<dbReference type="RefSeq" id="WP_259451433.1">
    <property type="nucleotide sequence ID" value="NZ_CP119520.1"/>
</dbReference>
<evidence type="ECO:0000259" key="3">
    <source>
        <dbReference type="PROSITE" id="PS51352"/>
    </source>
</evidence>
<keyword evidence="1" id="KW-0676">Redox-active center</keyword>
<evidence type="ECO:0000256" key="2">
    <source>
        <dbReference type="SAM" id="SignalP"/>
    </source>
</evidence>
<dbReference type="PROSITE" id="PS51352">
    <property type="entry name" value="THIOREDOXIN_2"/>
    <property type="match status" value="1"/>
</dbReference>
<dbReference type="Gene3D" id="3.40.30.10">
    <property type="entry name" value="Glutaredoxin"/>
    <property type="match status" value="1"/>
</dbReference>
<dbReference type="InterPro" id="IPR036249">
    <property type="entry name" value="Thioredoxin-like_sf"/>
</dbReference>
<dbReference type="InterPro" id="IPR000866">
    <property type="entry name" value="AhpC/TSA"/>
</dbReference>
<name>A0ABT2C4U0_9BURK</name>
<feature type="chain" id="PRO_5047056660" evidence="2">
    <location>
        <begin position="19"/>
        <end position="175"/>
    </location>
</feature>
<dbReference type="PANTHER" id="PTHR42852:SF17">
    <property type="entry name" value="THIOREDOXIN-LIKE PROTEIN HI_1115"/>
    <property type="match status" value="1"/>
</dbReference>
<evidence type="ECO:0000313" key="5">
    <source>
        <dbReference type="Proteomes" id="UP001165263"/>
    </source>
</evidence>
<reference evidence="4" key="1">
    <citation type="submission" date="2022-08" db="EMBL/GenBank/DDBJ databases">
        <title>Reclassification of Massilia species as members of the genera Telluria, Duganella, Pseudoduganella, Mokoshia gen. nov. and Zemynaea gen. nov. using orthogonal and non-orthogonal genome-based approaches.</title>
        <authorList>
            <person name="Bowman J.P."/>
        </authorList>
    </citation>
    <scope>NUCLEOTIDE SEQUENCE</scope>
    <source>
        <strain evidence="4">LMG 11547</strain>
    </source>
</reference>
<dbReference type="InterPro" id="IPR017937">
    <property type="entry name" value="Thioredoxin_CS"/>
</dbReference>
<dbReference type="Pfam" id="PF00578">
    <property type="entry name" value="AhpC-TSA"/>
    <property type="match status" value="1"/>
</dbReference>